<dbReference type="Pfam" id="PF07230">
    <property type="entry name" value="Portal_T4"/>
    <property type="match status" value="1"/>
</dbReference>
<evidence type="ECO:0000256" key="2">
    <source>
        <dbReference type="SAM" id="MobiDB-lite"/>
    </source>
</evidence>
<dbReference type="GO" id="GO:0099000">
    <property type="term" value="P:symbiont genome ejection through host cell envelope, contractile tail mechanism"/>
    <property type="evidence" value="ECO:0007669"/>
    <property type="project" value="UniProtKB-UniRule"/>
</dbReference>
<evidence type="ECO:0000256" key="1">
    <source>
        <dbReference type="HAMAP-Rule" id="MF_04114"/>
    </source>
</evidence>
<evidence type="ECO:0000313" key="3">
    <source>
        <dbReference type="EMBL" id="ARK07974.1"/>
    </source>
</evidence>
<accession>A0A1W6DYI3</accession>
<keyword evidence="1" id="KW-1171">Viral genome ejection through host cell envelope</keyword>
<gene>
    <name evidence="3" type="ORF">phiA829_154</name>
</gene>
<comment type="subunit">
    <text evidence="1">Homododecamer. Interacts with the large terminase subunit. Interacts with the major capsid protein. Interacts with the capsid vertex protein.</text>
</comment>
<keyword evidence="1" id="KW-0118">Viral capsid assembly</keyword>
<dbReference type="InterPro" id="IPR010823">
    <property type="entry name" value="Portal_Gp20"/>
</dbReference>
<keyword evidence="4" id="KW-1185">Reference proteome</keyword>
<proteinExistence type="inferred from homology"/>
<dbReference type="GO" id="GO:0019072">
    <property type="term" value="P:viral genome packaging"/>
    <property type="evidence" value="ECO:0007669"/>
    <property type="project" value="UniProtKB-UniRule"/>
</dbReference>
<name>A0A1W6DYI3_9CAUD</name>
<keyword evidence="1" id="KW-0167">Capsid protein</keyword>
<dbReference type="Proteomes" id="UP000221506">
    <property type="component" value="Segment"/>
</dbReference>
<protein>
    <recommendedName>
        <fullName evidence="1">Portal protein</fullName>
    </recommendedName>
    <alternativeName>
        <fullName evidence="1">gp20</fullName>
    </alternativeName>
</protein>
<comment type="subcellular location">
    <subcellularLocation>
        <location evidence="1">Virion</location>
    </subcellularLocation>
    <text evidence="1">Located at a unique 5-fold vertex of the icosahedral capsid.</text>
</comment>
<keyword evidence="1" id="KW-1162">Viral penetration into host cytoplasm</keyword>
<sequence length="560" mass="63192">MKKTMFSMLTENFLGGIFGASATVPWEGPEAPQEATPKFQITTNTDGTEAYVIGGGVLTAVAPNAEANAKATATKILTYRNMQYYTEVDEAIEHVVNDVITSEAGISPISINLDRLDVSDKVKEKIREAFDRILDLMEINENGYEILRQFYVDGRRGYQIIPKKGGKGIEKMVCLDSMCIRPVKLIEIENQNNIEYIKSEKHAYLYHSATQTQNGATSWVLSANQNRILELDYESVAYSDSGMFSPDGKTVVGFLEPAVKPANNLRTVEDATVIYAITRAIDKRAFYLDVGDLPKKSAEEYMTAQMNRFKTKLNYNSTTGDIDQNKVNISMVEDLWLPRRDGVSATEISTLEAGRNLGEINHVQYMKEKLYASLKIPKGRLSSDSMINIGGSELAQITRDEWKFSRHVNRIRKRFANLFHQPLKIELIGTKIVTDKEWDEIIEKISFDFEGDSYIKEQQENEILMGRINVLRDIEPYVGKVWSIETIKKKILRMTDEEIEMEDKLIAEEKKAGAYDDIGESPLKLFVPEPDEFGGAPPPEEEPSVDKYLSGSEEQESSEA</sequence>
<dbReference type="EMBL" id="KY914485">
    <property type="protein sequence ID" value="ARK07974.1"/>
    <property type="molecule type" value="Genomic_DNA"/>
</dbReference>
<comment type="function">
    <text evidence="1">Forms the portal vertex of the capsid. This portal plays critical roles in head assembly, genome packaging, neck/tail attachment, and genome ejection. The portal protein multimerizes as a single ring-shaped homododecamer arranged around a central channel. Binds to the terminase subunits to form the packaging machine.</text>
</comment>
<dbReference type="HAMAP" id="MF_04114">
    <property type="entry name" value="PORTAL_T4"/>
    <property type="match status" value="1"/>
</dbReference>
<keyword evidence="1" id="KW-1160">Virus entry into host cell</keyword>
<organism evidence="3 4">
    <name type="scientific">Aeromonas phage phiA8-29</name>
    <dbReference type="NCBI Taxonomy" id="1978922"/>
    <lineage>
        <taxon>Viruses</taxon>
        <taxon>Duplodnaviria</taxon>
        <taxon>Heunggongvirae</taxon>
        <taxon>Uroviricota</taxon>
        <taxon>Caudoviricetes</taxon>
        <taxon>Pantevenvirales</taxon>
        <taxon>Ackermannviridae</taxon>
        <taxon>Tedavirus</taxon>
        <taxon>Tedavirus A829</taxon>
    </lineage>
</organism>
<keyword evidence="1" id="KW-0946">Virion</keyword>
<keyword evidence="1" id="KW-1188">Viral release from host cell</keyword>
<dbReference type="GO" id="GO:0019076">
    <property type="term" value="P:viral release from host cell"/>
    <property type="evidence" value="ECO:0007669"/>
    <property type="project" value="UniProtKB-UniRule"/>
</dbReference>
<dbReference type="GO" id="GO:0019028">
    <property type="term" value="C:viral capsid"/>
    <property type="evidence" value="ECO:0007669"/>
    <property type="project" value="UniProtKB-UniRule"/>
</dbReference>
<feature type="region of interest" description="Disordered" evidence="2">
    <location>
        <begin position="521"/>
        <end position="560"/>
    </location>
</feature>
<keyword evidence="1" id="KW-1242">Viral contractile tail ejection system</keyword>
<comment type="similarity">
    <text evidence="1">Belongs to the Tevenvirinae portal protein family.</text>
</comment>
<keyword evidence="1" id="KW-0231">Viral genome packaging</keyword>
<evidence type="ECO:0000313" key="4">
    <source>
        <dbReference type="Proteomes" id="UP000221506"/>
    </source>
</evidence>
<reference evidence="3 4" key="1">
    <citation type="submission" date="2017-04" db="EMBL/GenBank/DDBJ databases">
        <title>Complete genome sequence and characterization of temperature-dependent bacteriophage phiA8-29 infecting Aeromonas.</title>
        <authorList>
            <person name="He Y."/>
            <person name="Yang H."/>
        </authorList>
    </citation>
    <scope>NUCLEOTIDE SEQUENCE [LARGE SCALE GENOMIC DNA]</scope>
</reference>